<dbReference type="SUPFAM" id="SSF54995">
    <property type="entry name" value="Ribosomal protein S6"/>
    <property type="match status" value="1"/>
</dbReference>
<name>A0ABQ0C530_9PROT</name>
<keyword evidence="9" id="KW-1185">Reference proteome</keyword>
<reference evidence="8 9" key="2">
    <citation type="submission" date="2024-09" db="EMBL/GenBank/DDBJ databases">
        <title>Draft genome sequence of Candidatus Magnetaquicoccaceae bacterium FCR-1.</title>
        <authorList>
            <person name="Shimoshige H."/>
            <person name="Shimamura S."/>
            <person name="Taoka A."/>
            <person name="Kobayashi H."/>
            <person name="Maekawa T."/>
        </authorList>
    </citation>
    <scope>NUCLEOTIDE SEQUENCE [LARGE SCALE GENOMIC DNA]</scope>
    <source>
        <strain evidence="8 9">FCR-1</strain>
    </source>
</reference>
<reference evidence="8 9" key="1">
    <citation type="submission" date="2024-05" db="EMBL/GenBank/DDBJ databases">
        <authorList>
            <consortium name="Candidatus Magnetaquicoccaceae bacterium FCR-1 genome sequencing consortium"/>
            <person name="Shimoshige H."/>
            <person name="Shimamura S."/>
            <person name="Taoka A."/>
            <person name="Kobayashi H."/>
            <person name="Maekawa T."/>
        </authorList>
    </citation>
    <scope>NUCLEOTIDE SEQUENCE [LARGE SCALE GENOMIC DNA]</scope>
    <source>
        <strain evidence="8 9">FCR-1</strain>
    </source>
</reference>
<dbReference type="EMBL" id="BAAFGK010000001">
    <property type="protein sequence ID" value="GAB0055999.1"/>
    <property type="molecule type" value="Genomic_DNA"/>
</dbReference>
<dbReference type="InterPro" id="IPR020814">
    <property type="entry name" value="Ribosomal_S6_plastid/chlpt"/>
</dbReference>
<evidence type="ECO:0000256" key="1">
    <source>
        <dbReference type="ARBA" id="ARBA00009512"/>
    </source>
</evidence>
<evidence type="ECO:0000256" key="2">
    <source>
        <dbReference type="ARBA" id="ARBA00022980"/>
    </source>
</evidence>
<proteinExistence type="inferred from homology"/>
<gene>
    <name evidence="6" type="primary">rpsF</name>
    <name evidence="8" type="ORF">SIID45300_00298</name>
</gene>
<evidence type="ECO:0000256" key="6">
    <source>
        <dbReference type="HAMAP-Rule" id="MF_00360"/>
    </source>
</evidence>
<dbReference type="CDD" id="cd00473">
    <property type="entry name" value="bS6"/>
    <property type="match status" value="1"/>
</dbReference>
<evidence type="ECO:0000256" key="7">
    <source>
        <dbReference type="SAM" id="MobiDB-lite"/>
    </source>
</evidence>
<comment type="similarity">
    <text evidence="1 6">Belongs to the bacterial ribosomal protein bS6 family.</text>
</comment>
<keyword evidence="3 6" id="KW-0687">Ribonucleoprotein</keyword>
<accession>A0ABQ0C530</accession>
<dbReference type="PANTHER" id="PTHR21011:SF1">
    <property type="entry name" value="SMALL RIBOSOMAL SUBUNIT PROTEIN BS6M"/>
    <property type="match status" value="1"/>
</dbReference>
<feature type="compositionally biased region" description="Basic and acidic residues" evidence="7">
    <location>
        <begin position="109"/>
        <end position="119"/>
    </location>
</feature>
<keyword evidence="6" id="KW-0694">RNA-binding</keyword>
<comment type="function">
    <text evidence="4 6">Binds together with bS18 to 16S ribosomal RNA.</text>
</comment>
<evidence type="ECO:0000256" key="4">
    <source>
        <dbReference type="ARBA" id="ARBA00035104"/>
    </source>
</evidence>
<evidence type="ECO:0000256" key="3">
    <source>
        <dbReference type="ARBA" id="ARBA00023274"/>
    </source>
</evidence>
<keyword evidence="6" id="KW-0699">rRNA-binding</keyword>
<evidence type="ECO:0000313" key="8">
    <source>
        <dbReference type="EMBL" id="GAB0055999.1"/>
    </source>
</evidence>
<dbReference type="InterPro" id="IPR000529">
    <property type="entry name" value="Ribosomal_bS6"/>
</dbReference>
<sequence length="142" mass="15903">MAYYESIFIVRPDLTTEQVDQVAARVAEIITANGGTILLHELWGRRQLAYPLKKNTKGYYVFNLVEGGGALIANLESRLMIDEDVLKFQNIRVKSANLNPSPLAPSAERAAEESERLLPGDEGYGEPDEEYGEDEEEEELEV</sequence>
<comment type="caution">
    <text evidence="8">The sequence shown here is derived from an EMBL/GenBank/DDBJ whole genome shotgun (WGS) entry which is preliminary data.</text>
</comment>
<keyword evidence="2 6" id="KW-0689">Ribosomal protein</keyword>
<dbReference type="Proteomes" id="UP001628193">
    <property type="component" value="Unassembled WGS sequence"/>
</dbReference>
<dbReference type="PANTHER" id="PTHR21011">
    <property type="entry name" value="MITOCHONDRIAL 28S RIBOSOMAL PROTEIN S6"/>
    <property type="match status" value="1"/>
</dbReference>
<evidence type="ECO:0000313" key="9">
    <source>
        <dbReference type="Proteomes" id="UP001628193"/>
    </source>
</evidence>
<dbReference type="HAMAP" id="MF_00360">
    <property type="entry name" value="Ribosomal_bS6"/>
    <property type="match status" value="1"/>
</dbReference>
<dbReference type="InterPro" id="IPR014717">
    <property type="entry name" value="Transl_elong_EF1B/ribsomal_bS6"/>
</dbReference>
<dbReference type="InterPro" id="IPR035980">
    <property type="entry name" value="Ribosomal_bS6_sf"/>
</dbReference>
<feature type="region of interest" description="Disordered" evidence="7">
    <location>
        <begin position="97"/>
        <end position="142"/>
    </location>
</feature>
<evidence type="ECO:0000256" key="5">
    <source>
        <dbReference type="ARBA" id="ARBA00035294"/>
    </source>
</evidence>
<dbReference type="NCBIfam" id="TIGR00166">
    <property type="entry name" value="S6"/>
    <property type="match status" value="1"/>
</dbReference>
<protein>
    <recommendedName>
        <fullName evidence="5 6">Small ribosomal subunit protein bS6</fullName>
    </recommendedName>
</protein>
<dbReference type="Gene3D" id="3.30.70.60">
    <property type="match status" value="1"/>
</dbReference>
<dbReference type="Pfam" id="PF01250">
    <property type="entry name" value="Ribosomal_S6"/>
    <property type="match status" value="1"/>
</dbReference>
<dbReference type="RefSeq" id="WP_420903711.1">
    <property type="nucleotide sequence ID" value="NZ_BAAFGK010000001.1"/>
</dbReference>
<feature type="compositionally biased region" description="Acidic residues" evidence="7">
    <location>
        <begin position="123"/>
        <end position="142"/>
    </location>
</feature>
<organism evidence="8 9">
    <name type="scientific">Candidatus Magnetaquiglobus chichijimensis</name>
    <dbReference type="NCBI Taxonomy" id="3141448"/>
    <lineage>
        <taxon>Bacteria</taxon>
        <taxon>Pseudomonadati</taxon>
        <taxon>Pseudomonadota</taxon>
        <taxon>Magnetococcia</taxon>
        <taxon>Magnetococcales</taxon>
        <taxon>Candidatus Magnetaquicoccaceae</taxon>
        <taxon>Candidatus Magnetaquiglobus</taxon>
    </lineage>
</organism>